<dbReference type="Proteomes" id="UP000054549">
    <property type="component" value="Unassembled WGS sequence"/>
</dbReference>
<evidence type="ECO:0000256" key="1">
    <source>
        <dbReference type="SAM" id="MobiDB-lite"/>
    </source>
</evidence>
<evidence type="ECO:0000313" key="3">
    <source>
        <dbReference type="Proteomes" id="UP000054549"/>
    </source>
</evidence>
<accession>A0A0C2X6Q1</accession>
<organism evidence="2 3">
    <name type="scientific">Amanita muscaria (strain Koide BX008)</name>
    <dbReference type="NCBI Taxonomy" id="946122"/>
    <lineage>
        <taxon>Eukaryota</taxon>
        <taxon>Fungi</taxon>
        <taxon>Dikarya</taxon>
        <taxon>Basidiomycota</taxon>
        <taxon>Agaricomycotina</taxon>
        <taxon>Agaricomycetes</taxon>
        <taxon>Agaricomycetidae</taxon>
        <taxon>Agaricales</taxon>
        <taxon>Pluteineae</taxon>
        <taxon>Amanitaceae</taxon>
        <taxon>Amanita</taxon>
    </lineage>
</organism>
<dbReference type="OrthoDB" id="3258136at2759"/>
<feature type="region of interest" description="Disordered" evidence="1">
    <location>
        <begin position="172"/>
        <end position="210"/>
    </location>
</feature>
<dbReference type="STRING" id="946122.A0A0C2X6Q1"/>
<sequence>MLLRFTTADILNTNLIDVQSGERAYTILTVLEDSMEIQRESQTKELRSGYISSSDSCESCSSSSRPKQRRTIIKDLHGKLVASLIWRGRHPDITIGNEHIGGLTCLFGSSTIRFMPKILAIPTRFDTEYVWTATSESLTLFDYDSETTKGIFHQNAVRIPVPQPLRSLSNRKSKVSLLDSDEPPSPLSSASRQSFLSTSSSSSSTSTKSNSSFIHTGLPGLGSNYLEFTSHPLADDVEIIISFIMMEILRRGRFALTPYTFERPKLWQLSEAREMISKRLRWRRH</sequence>
<reference evidence="2 3" key="1">
    <citation type="submission" date="2014-04" db="EMBL/GenBank/DDBJ databases">
        <title>Evolutionary Origins and Diversification of the Mycorrhizal Mutualists.</title>
        <authorList>
            <consortium name="DOE Joint Genome Institute"/>
            <consortium name="Mycorrhizal Genomics Consortium"/>
            <person name="Kohler A."/>
            <person name="Kuo A."/>
            <person name="Nagy L.G."/>
            <person name="Floudas D."/>
            <person name="Copeland A."/>
            <person name="Barry K.W."/>
            <person name="Cichocki N."/>
            <person name="Veneault-Fourrey C."/>
            <person name="LaButti K."/>
            <person name="Lindquist E.A."/>
            <person name="Lipzen A."/>
            <person name="Lundell T."/>
            <person name="Morin E."/>
            <person name="Murat C."/>
            <person name="Riley R."/>
            <person name="Ohm R."/>
            <person name="Sun H."/>
            <person name="Tunlid A."/>
            <person name="Henrissat B."/>
            <person name="Grigoriev I.V."/>
            <person name="Hibbett D.S."/>
            <person name="Martin F."/>
        </authorList>
    </citation>
    <scope>NUCLEOTIDE SEQUENCE [LARGE SCALE GENOMIC DNA]</scope>
    <source>
        <strain evidence="2 3">Koide BX008</strain>
    </source>
</reference>
<keyword evidence="3" id="KW-1185">Reference proteome</keyword>
<feature type="compositionally biased region" description="Low complexity" evidence="1">
    <location>
        <begin position="187"/>
        <end position="210"/>
    </location>
</feature>
<dbReference type="AlphaFoldDB" id="A0A0C2X6Q1"/>
<name>A0A0C2X6Q1_AMAMK</name>
<protein>
    <submittedName>
        <fullName evidence="2">Uncharacterized protein</fullName>
    </submittedName>
</protein>
<dbReference type="InParanoid" id="A0A0C2X6Q1"/>
<evidence type="ECO:0000313" key="2">
    <source>
        <dbReference type="EMBL" id="KIL69987.1"/>
    </source>
</evidence>
<proteinExistence type="predicted"/>
<dbReference type="EMBL" id="KN818225">
    <property type="protein sequence ID" value="KIL69987.1"/>
    <property type="molecule type" value="Genomic_DNA"/>
</dbReference>
<gene>
    <name evidence="2" type="ORF">M378DRAFT_68879</name>
</gene>
<dbReference type="HOGENOM" id="CLU_079946_0_0_1"/>